<evidence type="ECO:0000313" key="7">
    <source>
        <dbReference type="Proteomes" id="UP000593560"/>
    </source>
</evidence>
<dbReference type="PANTHER" id="PTHR15180:SF1">
    <property type="entry name" value="GENERAL TRANSCRIPTION FACTOR 3C POLYPEPTIDE 1"/>
    <property type="match status" value="1"/>
</dbReference>
<keyword evidence="7" id="KW-1185">Reference proteome</keyword>
<dbReference type="InterPro" id="IPR056063">
    <property type="entry name" value="DUF7646"/>
</dbReference>
<dbReference type="GO" id="GO:0042791">
    <property type="term" value="P:5S class rRNA transcription by RNA polymerase III"/>
    <property type="evidence" value="ECO:0007669"/>
    <property type="project" value="TreeGrafter"/>
</dbReference>
<name>A0A7J9HWM1_9ROSI</name>
<sequence>IYRRLKDAGLVEDLHAVVNEKVEFCLRLVKSFPEKNFEPKLLGCDDNLDKGQQLKFGKSILNVDQIVELPIDNQIYDMVDAEGSEGLPVMTVCERLGIDKKRSYSRFFNMFSRFGMHLQAESHKKTTAYRVWTSGNSCKSSNAFLIKAKNADDEKQISNLDVGHSGVPDELNQNLLEYNPSASASDSFTPVKVNDLENDTEISCGSPGETNHIVLYSDNTQGLPTEQSNTACEAELDLVSTESQICAAPPQPIGLDLLRPPDSGSYQTYSSQVLTADGARREQRMLGRLQDEKFILRPELYRWLVELEKDKSTKLDRKTVDRMLKKLQQQGHCKCMHINVPVVTNCGRSRITQVVLHPSVEALHPELLSEIHDRLRSFEMQVRGHATSKLKSNDSIPVLDGVQRTLNHVDLEAKAAKSEAMRANGFVLAKMVRLKLLHRFLWGFLSSFHGWNDVLSLERYLHGQKNLHGSCILFSLEAAIKAIPLELFVQVVGTTLKFDDMIEKCKKGFCLSDLPIDEYRLLMDTQATGRLSLLIDILRRLKLIRLVPDECSDNRLKAPHAILTHAMELKPYIEEPLSLVATSTSSSLDLRPRIRHDFIFSNGEAVDDYWKTLEYCYAAADSRAALHAFPGSAVHEVFLNRSWASVRVMTSDQRSELLKRIVKDNLNEKLSYRDCEKIGKDLNLTLEQ</sequence>
<dbReference type="Pfam" id="PF24655">
    <property type="entry name" value="DUF7645"/>
    <property type="match status" value="1"/>
</dbReference>
<dbReference type="Pfam" id="PF24658">
    <property type="entry name" value="DUF7647"/>
    <property type="match status" value="1"/>
</dbReference>
<feature type="domain" description="DUF7645" evidence="3">
    <location>
        <begin position="645"/>
        <end position="688"/>
    </location>
</feature>
<dbReference type="Pfam" id="PF24101">
    <property type="entry name" value="WHD_GTF3C1"/>
    <property type="match status" value="1"/>
</dbReference>
<evidence type="ECO:0000313" key="6">
    <source>
        <dbReference type="EMBL" id="MBA0814073.1"/>
    </source>
</evidence>
<dbReference type="CDD" id="cd16169">
    <property type="entry name" value="Tau138_eWH"/>
    <property type="match status" value="1"/>
</dbReference>
<evidence type="ECO:0000259" key="1">
    <source>
        <dbReference type="Pfam" id="PF24101"/>
    </source>
</evidence>
<accession>A0A7J9HWM1</accession>
<feature type="non-terminal residue" evidence="6">
    <location>
        <position position="1"/>
    </location>
</feature>
<dbReference type="InterPro" id="IPR044210">
    <property type="entry name" value="Tfc3-like"/>
</dbReference>
<dbReference type="EMBL" id="JABFAD010000012">
    <property type="protein sequence ID" value="MBA0814073.1"/>
    <property type="molecule type" value="Genomic_DNA"/>
</dbReference>
<dbReference type="Pfam" id="PF24538">
    <property type="entry name" value="DUF7599"/>
    <property type="match status" value="1"/>
</dbReference>
<feature type="domain" description="DUF7599" evidence="2">
    <location>
        <begin position="1"/>
        <end position="40"/>
    </location>
</feature>
<feature type="domain" description="DUF7647" evidence="5">
    <location>
        <begin position="467"/>
        <end position="644"/>
    </location>
</feature>
<gene>
    <name evidence="6" type="ORF">Gohar_019920</name>
</gene>
<dbReference type="GO" id="GO:0000127">
    <property type="term" value="C:transcription factor TFIIIC complex"/>
    <property type="evidence" value="ECO:0007669"/>
    <property type="project" value="InterPro"/>
</dbReference>
<dbReference type="GO" id="GO:0006384">
    <property type="term" value="P:transcription initiation at RNA polymerase III promoter"/>
    <property type="evidence" value="ECO:0007669"/>
    <property type="project" value="InterPro"/>
</dbReference>
<dbReference type="InterPro" id="IPR056467">
    <property type="entry name" value="eWH_GTF3C1"/>
</dbReference>
<dbReference type="OrthoDB" id="68020at2759"/>
<dbReference type="PANTHER" id="PTHR15180">
    <property type="entry name" value="GENERAL TRANSCRIPTION FACTOR 3C POLYPEPTIDE 1"/>
    <property type="match status" value="1"/>
</dbReference>
<evidence type="ECO:0000259" key="2">
    <source>
        <dbReference type="Pfam" id="PF24538"/>
    </source>
</evidence>
<organism evidence="6 7">
    <name type="scientific">Gossypium harknessii</name>
    <dbReference type="NCBI Taxonomy" id="34285"/>
    <lineage>
        <taxon>Eukaryota</taxon>
        <taxon>Viridiplantae</taxon>
        <taxon>Streptophyta</taxon>
        <taxon>Embryophyta</taxon>
        <taxon>Tracheophyta</taxon>
        <taxon>Spermatophyta</taxon>
        <taxon>Magnoliopsida</taxon>
        <taxon>eudicotyledons</taxon>
        <taxon>Gunneridae</taxon>
        <taxon>Pentapetalae</taxon>
        <taxon>rosids</taxon>
        <taxon>malvids</taxon>
        <taxon>Malvales</taxon>
        <taxon>Malvaceae</taxon>
        <taxon>Malvoideae</taxon>
        <taxon>Gossypium</taxon>
    </lineage>
</organism>
<feature type="domain" description="DUF7646" evidence="4">
    <location>
        <begin position="58"/>
        <end position="139"/>
    </location>
</feature>
<reference evidence="6 7" key="1">
    <citation type="journal article" date="2019" name="Genome Biol. Evol.">
        <title>Insights into the evolution of the New World diploid cottons (Gossypium, subgenus Houzingenia) based on genome sequencing.</title>
        <authorList>
            <person name="Grover C.E."/>
            <person name="Arick M.A. 2nd"/>
            <person name="Thrash A."/>
            <person name="Conover J.L."/>
            <person name="Sanders W.S."/>
            <person name="Peterson D.G."/>
            <person name="Frelichowski J.E."/>
            <person name="Scheffler J.A."/>
            <person name="Scheffler B.E."/>
            <person name="Wendel J.F."/>
        </authorList>
    </citation>
    <scope>NUCLEOTIDE SEQUENCE [LARGE SCALE GENOMIC DNA]</scope>
    <source>
        <strain evidence="6">0</strain>
        <tissue evidence="6">Leaf</tissue>
    </source>
</reference>
<feature type="non-terminal residue" evidence="6">
    <location>
        <position position="688"/>
    </location>
</feature>
<dbReference type="InterPro" id="IPR056064">
    <property type="entry name" value="DUF7647"/>
</dbReference>
<dbReference type="Pfam" id="PF24657">
    <property type="entry name" value="DUF7646"/>
    <property type="match status" value="1"/>
</dbReference>
<dbReference type="InterPro" id="IPR056062">
    <property type="entry name" value="DUF7645"/>
</dbReference>
<dbReference type="GO" id="GO:0003677">
    <property type="term" value="F:DNA binding"/>
    <property type="evidence" value="ECO:0007669"/>
    <property type="project" value="InterPro"/>
</dbReference>
<dbReference type="InterPro" id="IPR035625">
    <property type="entry name" value="Tfc3-like_eWH"/>
</dbReference>
<dbReference type="InterPro" id="IPR056020">
    <property type="entry name" value="DUF7599"/>
</dbReference>
<protein>
    <recommendedName>
        <fullName evidence="8">B-block binding subunit of TFIIIC domain-containing protein</fullName>
    </recommendedName>
</protein>
<evidence type="ECO:0008006" key="8">
    <source>
        <dbReference type="Google" id="ProtNLM"/>
    </source>
</evidence>
<evidence type="ECO:0000259" key="5">
    <source>
        <dbReference type="Pfam" id="PF24658"/>
    </source>
</evidence>
<evidence type="ECO:0000259" key="3">
    <source>
        <dbReference type="Pfam" id="PF24655"/>
    </source>
</evidence>
<comment type="caution">
    <text evidence="6">The sequence shown here is derived from an EMBL/GenBank/DDBJ whole genome shotgun (WGS) entry which is preliminary data.</text>
</comment>
<proteinExistence type="predicted"/>
<dbReference type="AlphaFoldDB" id="A0A7J9HWM1"/>
<evidence type="ECO:0000259" key="4">
    <source>
        <dbReference type="Pfam" id="PF24657"/>
    </source>
</evidence>
<feature type="domain" description="GTF3C1 extended winged-helix" evidence="1">
    <location>
        <begin position="274"/>
        <end position="383"/>
    </location>
</feature>
<dbReference type="Proteomes" id="UP000593560">
    <property type="component" value="Unassembled WGS sequence"/>
</dbReference>